<dbReference type="PROSITE" id="PS00138">
    <property type="entry name" value="SUBTILASE_SER"/>
    <property type="match status" value="1"/>
</dbReference>
<feature type="active site" description="Charge relay system" evidence="5">
    <location>
        <position position="235"/>
    </location>
</feature>
<dbReference type="InterPro" id="IPR023827">
    <property type="entry name" value="Peptidase_S8_Asp-AS"/>
</dbReference>
<evidence type="ECO:0000256" key="2">
    <source>
        <dbReference type="ARBA" id="ARBA00022670"/>
    </source>
</evidence>
<dbReference type="PANTHER" id="PTHR43806:SF11">
    <property type="entry name" value="CEREVISIN-RELATED"/>
    <property type="match status" value="1"/>
</dbReference>
<evidence type="ECO:0000313" key="8">
    <source>
        <dbReference type="EMBL" id="RAR76066.1"/>
    </source>
</evidence>
<dbReference type="EMBL" id="QLTA01000055">
    <property type="protein sequence ID" value="RAR76066.1"/>
    <property type="molecule type" value="Genomic_DNA"/>
</dbReference>
<dbReference type="OrthoDB" id="6306157at2"/>
<dbReference type="InterPro" id="IPR015500">
    <property type="entry name" value="Peptidase_S8_subtilisin-rel"/>
</dbReference>
<accession>A0A328Z180</accession>
<evidence type="ECO:0000256" key="5">
    <source>
        <dbReference type="PROSITE-ProRule" id="PRU01240"/>
    </source>
</evidence>
<evidence type="ECO:0000313" key="9">
    <source>
        <dbReference type="Proteomes" id="UP000248856"/>
    </source>
</evidence>
<keyword evidence="9" id="KW-1185">Reference proteome</keyword>
<dbReference type="Proteomes" id="UP000248856">
    <property type="component" value="Unassembled WGS sequence"/>
</dbReference>
<dbReference type="PROSITE" id="PS00136">
    <property type="entry name" value="SUBTILASE_ASP"/>
    <property type="match status" value="1"/>
</dbReference>
<dbReference type="PROSITE" id="PS51892">
    <property type="entry name" value="SUBTILASE"/>
    <property type="match status" value="1"/>
</dbReference>
<dbReference type="PANTHER" id="PTHR43806">
    <property type="entry name" value="PEPTIDASE S8"/>
    <property type="match status" value="1"/>
</dbReference>
<keyword evidence="3 5" id="KW-0378">Hydrolase</keyword>
<dbReference type="Pfam" id="PF00082">
    <property type="entry name" value="Peptidase_S8"/>
    <property type="match status" value="1"/>
</dbReference>
<dbReference type="InterPro" id="IPR000209">
    <property type="entry name" value="Peptidase_S8/S53_dom"/>
</dbReference>
<feature type="active site" description="Charge relay system" evidence="5">
    <location>
        <position position="267"/>
    </location>
</feature>
<proteinExistence type="inferred from homology"/>
<keyword evidence="4 5" id="KW-0720">Serine protease</keyword>
<dbReference type="GO" id="GO:0006508">
    <property type="term" value="P:proteolysis"/>
    <property type="evidence" value="ECO:0007669"/>
    <property type="project" value="UniProtKB-KW"/>
</dbReference>
<sequence length="500" mass="52099">MAQDVRHDRSLFVILPNLNIWNADDPGGSQLFLRSASRALHASPRTRAAAPAARWGLDVDLVDEVAPMDAVLVAMDGAERVKLLQREPGLRVVPARTLEPLWLQRFRLASVLGVSAGAKVVLDVKVEDAATGAAMAGVDVVGFVDHAKRVGTSGKTNARGVARLVFPPGTGVLDAVAAYPSSGYWPVNASKVPAGKGRFTLCCTPIDLAVPDARGHFGFEGEDADGRGVKVAVVDTGVSRHPDLRIARGRNVVKGERVTDFADSLGHGTHVAAIIAGRGAAGRGVRGVVPGADLHAYRVFGQGQSSALSFNIAKGIRQAVDDGCDLINLSLGGEGEMPDVLREIHRARAMGVVCLAATGNDYRGPVAYPAHYSQVLAVSAFGRKGTWPADAAQVLEVEKPFGTDRRNFVAAFSNVGDAVDLTGPGVGIVSAVPGGYAVMDGTSMACPVATGALARQLGRHARILGMERNQKRSDAIIKLALNTAGDLGFGPGFEGAGLLV</sequence>
<protein>
    <submittedName>
        <fullName evidence="8">Subtilisin</fullName>
    </submittedName>
</protein>
<dbReference type="InterPro" id="IPR023828">
    <property type="entry name" value="Peptidase_S8_Ser-AS"/>
</dbReference>
<comment type="caution">
    <text evidence="8">The sequence shown here is derived from an EMBL/GenBank/DDBJ whole genome shotgun (WGS) entry which is preliminary data.</text>
</comment>
<evidence type="ECO:0000256" key="6">
    <source>
        <dbReference type="RuleBase" id="RU003355"/>
    </source>
</evidence>
<evidence type="ECO:0000259" key="7">
    <source>
        <dbReference type="Pfam" id="PF00082"/>
    </source>
</evidence>
<name>A0A328Z180_9BURK</name>
<dbReference type="Gene3D" id="3.40.50.200">
    <property type="entry name" value="Peptidase S8/S53 domain"/>
    <property type="match status" value="1"/>
</dbReference>
<dbReference type="GO" id="GO:0004252">
    <property type="term" value="F:serine-type endopeptidase activity"/>
    <property type="evidence" value="ECO:0007669"/>
    <property type="project" value="UniProtKB-UniRule"/>
</dbReference>
<dbReference type="InterPro" id="IPR036852">
    <property type="entry name" value="Peptidase_S8/S53_dom_sf"/>
</dbReference>
<dbReference type="RefSeq" id="WP_146749382.1">
    <property type="nucleotide sequence ID" value="NZ_CBCSGC010000093.1"/>
</dbReference>
<keyword evidence="2 5" id="KW-0645">Protease</keyword>
<dbReference type="SUPFAM" id="SSF52743">
    <property type="entry name" value="Subtilisin-like"/>
    <property type="match status" value="1"/>
</dbReference>
<evidence type="ECO:0000256" key="3">
    <source>
        <dbReference type="ARBA" id="ARBA00022801"/>
    </source>
</evidence>
<dbReference type="AlphaFoldDB" id="A0A328Z180"/>
<evidence type="ECO:0000256" key="4">
    <source>
        <dbReference type="ARBA" id="ARBA00022825"/>
    </source>
</evidence>
<comment type="similarity">
    <text evidence="1 5 6">Belongs to the peptidase S8 family.</text>
</comment>
<feature type="active site" description="Charge relay system" evidence="5">
    <location>
        <position position="443"/>
    </location>
</feature>
<organism evidence="8 9">
    <name type="scientific">Paracidovorax anthurii</name>
    <dbReference type="NCBI Taxonomy" id="78229"/>
    <lineage>
        <taxon>Bacteria</taxon>
        <taxon>Pseudomonadati</taxon>
        <taxon>Pseudomonadota</taxon>
        <taxon>Betaproteobacteria</taxon>
        <taxon>Burkholderiales</taxon>
        <taxon>Comamonadaceae</taxon>
        <taxon>Paracidovorax</taxon>
    </lineage>
</organism>
<feature type="domain" description="Peptidase S8/S53" evidence="7">
    <location>
        <begin position="226"/>
        <end position="484"/>
    </location>
</feature>
<reference evidence="8 9" key="1">
    <citation type="submission" date="2018-06" db="EMBL/GenBank/DDBJ databases">
        <title>Genomic Encyclopedia of Archaeal and Bacterial Type Strains, Phase II (KMG-II): from individual species to whole genera.</title>
        <authorList>
            <person name="Goeker M."/>
        </authorList>
    </citation>
    <scope>NUCLEOTIDE SEQUENCE [LARGE SCALE GENOMIC DNA]</scope>
    <source>
        <strain evidence="8 9">CFPB 3232</strain>
    </source>
</reference>
<gene>
    <name evidence="8" type="ORF">AX018_105513</name>
</gene>
<dbReference type="PRINTS" id="PR00723">
    <property type="entry name" value="SUBTILISIN"/>
</dbReference>
<dbReference type="InterPro" id="IPR050131">
    <property type="entry name" value="Peptidase_S8_subtilisin-like"/>
</dbReference>
<evidence type="ECO:0000256" key="1">
    <source>
        <dbReference type="ARBA" id="ARBA00011073"/>
    </source>
</evidence>